<sequence>MMAALTDYYVPVAAWVKDQLMGGVPLQPLEMRAEIVSRIERARRAAKEAGIEEKVFDDGLFPVIVWIDESLMCADWSGAGEWRSMLLQKAHFKIVNGGVEFFRRLSALGPDPVDREILAIYYMILHLGFQGQFGMKGGESGALQVRQRLQNLLEPVRLAEGGTLFSGVLPASLALSSASAETRNRKRRMKNLLIWGSPPAALLILYAVFDRIVHQMVQNVLIHLN</sequence>
<feature type="transmembrane region" description="Helical" evidence="1">
    <location>
        <begin position="192"/>
        <end position="209"/>
    </location>
</feature>
<keyword evidence="1" id="KW-1133">Transmembrane helix</keyword>
<dbReference type="InterPro" id="IPR038522">
    <property type="entry name" value="T4/T6SS_DotU_sf"/>
</dbReference>
<dbReference type="EMBL" id="GG693878">
    <property type="protein sequence ID" value="EES52225.1"/>
    <property type="molecule type" value="Genomic_DNA"/>
</dbReference>
<dbReference type="PANTHER" id="PTHR38033">
    <property type="entry name" value="MEMBRANE PROTEIN-RELATED"/>
    <property type="match status" value="1"/>
</dbReference>
<dbReference type="Pfam" id="PF09850">
    <property type="entry name" value="DotU"/>
    <property type="match status" value="1"/>
</dbReference>
<protein>
    <recommendedName>
        <fullName evidence="2">Type IV / VI secretion system DotU domain-containing protein</fullName>
    </recommendedName>
</protein>
<dbReference type="AlphaFoldDB" id="C6HYE0"/>
<proteinExistence type="predicted"/>
<dbReference type="Gene3D" id="1.25.40.590">
    <property type="entry name" value="Type IV / VI secretion system, DotU"/>
    <property type="match status" value="1"/>
</dbReference>
<dbReference type="PANTHER" id="PTHR38033:SF1">
    <property type="entry name" value="DOTU FAMILY TYPE IV_VI SECRETION SYSTEM PROTEIN"/>
    <property type="match status" value="1"/>
</dbReference>
<accession>C6HYE0</accession>
<dbReference type="Proteomes" id="UP000009374">
    <property type="component" value="Unassembled WGS sequence"/>
</dbReference>
<organism evidence="3 4">
    <name type="scientific">Leptospirillum ferrodiazotrophum</name>
    <dbReference type="NCBI Taxonomy" id="412449"/>
    <lineage>
        <taxon>Bacteria</taxon>
        <taxon>Pseudomonadati</taxon>
        <taxon>Nitrospirota</taxon>
        <taxon>Nitrospiria</taxon>
        <taxon>Nitrospirales</taxon>
        <taxon>Nitrospiraceae</taxon>
        <taxon>Leptospirillum</taxon>
    </lineage>
</organism>
<evidence type="ECO:0000313" key="3">
    <source>
        <dbReference type="EMBL" id="EES52225.1"/>
    </source>
</evidence>
<evidence type="ECO:0000256" key="1">
    <source>
        <dbReference type="SAM" id="Phobius"/>
    </source>
</evidence>
<feature type="domain" description="Type IV / VI secretion system DotU" evidence="2">
    <location>
        <begin position="10"/>
        <end position="210"/>
    </location>
</feature>
<evidence type="ECO:0000313" key="4">
    <source>
        <dbReference type="Proteomes" id="UP000009374"/>
    </source>
</evidence>
<keyword evidence="4" id="KW-1185">Reference proteome</keyword>
<evidence type="ECO:0000259" key="2">
    <source>
        <dbReference type="Pfam" id="PF09850"/>
    </source>
</evidence>
<dbReference type="InterPro" id="IPR017732">
    <property type="entry name" value="T4/T6SS_DotU"/>
</dbReference>
<reference evidence="3 4" key="1">
    <citation type="journal article" date="2009" name="Appl. Environ. Microbiol.">
        <title>Community genomic and proteomic analyses of chemoautotrophic iron-oxidizing "Leptospirillum rubarum" (Group II) and "Leptospirillum ferrodiazotrophum" (Group III) bacteria in acid mine drainage biofilms.</title>
        <authorList>
            <person name="Goltsman D.S."/>
            <person name="Denef V.J."/>
            <person name="Singer S.W."/>
            <person name="VerBerkmoes N.C."/>
            <person name="Lefsrud M."/>
            <person name="Mueller R.S."/>
            <person name="Dick G.J."/>
            <person name="Sun C.L."/>
            <person name="Wheeler K.E."/>
            <person name="Zemla A."/>
            <person name="Baker B.J."/>
            <person name="Hauser L."/>
            <person name="Land M."/>
            <person name="Shah M.B."/>
            <person name="Thelen M.P."/>
            <person name="Hettich R.L."/>
            <person name="Banfield J.F."/>
        </authorList>
    </citation>
    <scope>NUCLEOTIDE SEQUENCE [LARGE SCALE GENOMIC DNA]</scope>
</reference>
<gene>
    <name evidence="3" type="ORF">UBAL3_94240016</name>
</gene>
<dbReference type="NCBIfam" id="TIGR03349">
    <property type="entry name" value="IV_VI_DotU"/>
    <property type="match status" value="1"/>
</dbReference>
<keyword evidence="1" id="KW-0812">Transmembrane</keyword>
<name>C6HYE0_9BACT</name>
<keyword evidence="1" id="KW-0472">Membrane</keyword>